<reference evidence="2" key="1">
    <citation type="submission" date="2025-08" db="UniProtKB">
        <authorList>
            <consortium name="RefSeq"/>
        </authorList>
    </citation>
    <scope>IDENTIFICATION</scope>
</reference>
<evidence type="ECO:0000313" key="1">
    <source>
        <dbReference type="Proteomes" id="UP000695022"/>
    </source>
</evidence>
<accession>A0ABM1ESU5</accession>
<dbReference type="RefSeq" id="XP_014675266.1">
    <property type="nucleotide sequence ID" value="XM_014819780.1"/>
</dbReference>
<dbReference type="PANTHER" id="PTHR46880">
    <property type="entry name" value="RAS-ASSOCIATING DOMAIN-CONTAINING PROTEIN"/>
    <property type="match status" value="1"/>
</dbReference>
<proteinExistence type="predicted"/>
<protein>
    <submittedName>
        <fullName evidence="2">Zinc finger protein 862-like</fullName>
    </submittedName>
</protein>
<organism evidence="1 2">
    <name type="scientific">Priapulus caudatus</name>
    <name type="common">Priapulid worm</name>
    <dbReference type="NCBI Taxonomy" id="37621"/>
    <lineage>
        <taxon>Eukaryota</taxon>
        <taxon>Metazoa</taxon>
        <taxon>Ecdysozoa</taxon>
        <taxon>Scalidophora</taxon>
        <taxon>Priapulida</taxon>
        <taxon>Priapulimorpha</taxon>
        <taxon>Priapulimorphida</taxon>
        <taxon>Priapulidae</taxon>
        <taxon>Priapulus</taxon>
    </lineage>
</organism>
<name>A0ABM1ESU5_PRICU</name>
<dbReference type="GeneID" id="106815335"/>
<sequence>MAEQLRAGWEFLKRPGAALAAPSKYAKYEQNRKNRKFLESWKQGRPWLRIDSESMTCTWCTDVNDQGQFTWTSAKVDTLNCHESSNIHTRSVDIMAGRHRIITGVPTEAQKSIESLNKAIFDKLLLLFRTVHALSRAGRPYSDFVWMAQLDQAKGLDTGSTYLNSNSAKEFAKYIAKAELNKIGEEIKNSKFVSILSDGSTDTSVTEVEIIYARLCIGGEIKV</sequence>
<keyword evidence="1" id="KW-1185">Reference proteome</keyword>
<dbReference type="Proteomes" id="UP000695022">
    <property type="component" value="Unplaced"/>
</dbReference>
<evidence type="ECO:0000313" key="2">
    <source>
        <dbReference type="RefSeq" id="XP_014675266.1"/>
    </source>
</evidence>
<dbReference type="PANTHER" id="PTHR46880:SF9">
    <property type="entry name" value="ZINC FINGER PROTEIN 862"/>
    <property type="match status" value="1"/>
</dbReference>
<gene>
    <name evidence="2" type="primary">LOC106815335</name>
</gene>